<evidence type="ECO:0008006" key="5">
    <source>
        <dbReference type="Google" id="ProtNLM"/>
    </source>
</evidence>
<feature type="region of interest" description="Disordered" evidence="1">
    <location>
        <begin position="196"/>
        <end position="221"/>
    </location>
</feature>
<dbReference type="Proteomes" id="UP000235347">
    <property type="component" value="Unassembled WGS sequence"/>
</dbReference>
<evidence type="ECO:0000256" key="1">
    <source>
        <dbReference type="SAM" id="MobiDB-lite"/>
    </source>
</evidence>
<proteinExistence type="predicted"/>
<keyword evidence="2" id="KW-0812">Transmembrane</keyword>
<evidence type="ECO:0000313" key="4">
    <source>
        <dbReference type="Proteomes" id="UP000235347"/>
    </source>
</evidence>
<name>A0A2N7VYV3_9BURK</name>
<evidence type="ECO:0000313" key="3">
    <source>
        <dbReference type="EMBL" id="PMS22330.1"/>
    </source>
</evidence>
<reference evidence="3 4" key="1">
    <citation type="submission" date="2018-01" db="EMBL/GenBank/DDBJ databases">
        <title>Whole genome analyses suggest that Burkholderia sensu lato contains two further novel genera in the rhizoxinica-symbiotica group Mycetohabitans gen. nov., and Trinickia gen. nov.: implications for the evolution of diazotrophy and nodulation in the Burkholderiaceae.</title>
        <authorList>
            <person name="Estrada-de los Santos P."/>
            <person name="Palmer M."/>
            <person name="Chavez-Ramirez B."/>
            <person name="Beukes C."/>
            <person name="Steenkamp E.T."/>
            <person name="Hirsch A.M."/>
            <person name="Manyaka P."/>
            <person name="Maluk M."/>
            <person name="Lafos M."/>
            <person name="Crook M."/>
            <person name="Gross E."/>
            <person name="Simon M.F."/>
            <person name="Bueno dos Reis Junior F."/>
            <person name="Poole P.S."/>
            <person name="Venter S.N."/>
            <person name="James E.K."/>
        </authorList>
    </citation>
    <scope>NUCLEOTIDE SEQUENCE [LARGE SCALE GENOMIC DNA]</scope>
    <source>
        <strain evidence="3 4">GP25-8</strain>
    </source>
</reference>
<keyword evidence="4" id="KW-1185">Reference proteome</keyword>
<comment type="caution">
    <text evidence="3">The sequence shown here is derived from an EMBL/GenBank/DDBJ whole genome shotgun (WGS) entry which is preliminary data.</text>
</comment>
<feature type="transmembrane region" description="Helical" evidence="2">
    <location>
        <begin position="38"/>
        <end position="58"/>
    </location>
</feature>
<sequence>MNAIAAGCLDKDGPGGASGREPLACGVWSTRRRRRRSLIEGAAAVLMGALAAVGWAMVGALDERRTRLEREWAQLAPSMAEYARLEQAAESMRAREREVQQRTQPYVALLSLLEALSREAHAGVTVSRLQLRTDDIELHLNAVDSLSAAAWAERLPPIAGAKPAEIGDLKLIATTSGGEARRPVEAVVRFRWSDAEQSSPLRRTAHGQRGRAPRAGERSDG</sequence>
<organism evidence="3 4">
    <name type="scientific">Trinickia soli</name>
    <dbReference type="NCBI Taxonomy" id="380675"/>
    <lineage>
        <taxon>Bacteria</taxon>
        <taxon>Pseudomonadati</taxon>
        <taxon>Pseudomonadota</taxon>
        <taxon>Betaproteobacteria</taxon>
        <taxon>Burkholderiales</taxon>
        <taxon>Burkholderiaceae</taxon>
        <taxon>Trinickia</taxon>
    </lineage>
</organism>
<dbReference type="EMBL" id="PNYB01000014">
    <property type="protein sequence ID" value="PMS22330.1"/>
    <property type="molecule type" value="Genomic_DNA"/>
</dbReference>
<protein>
    <recommendedName>
        <fullName evidence="5">Fimbrial protein</fullName>
    </recommendedName>
</protein>
<keyword evidence="2" id="KW-0472">Membrane</keyword>
<accession>A0A2N7VYV3</accession>
<feature type="compositionally biased region" description="Basic residues" evidence="1">
    <location>
        <begin position="203"/>
        <end position="212"/>
    </location>
</feature>
<dbReference type="RefSeq" id="WP_102611062.1">
    <property type="nucleotide sequence ID" value="NZ_CADIKD010000014.1"/>
</dbReference>
<gene>
    <name evidence="3" type="ORF">C0Z19_17310</name>
</gene>
<dbReference type="AlphaFoldDB" id="A0A2N7VYV3"/>
<evidence type="ECO:0000256" key="2">
    <source>
        <dbReference type="SAM" id="Phobius"/>
    </source>
</evidence>
<keyword evidence="2" id="KW-1133">Transmembrane helix</keyword>